<evidence type="ECO:0000313" key="2">
    <source>
        <dbReference type="EMBL" id="CAB3988616.1"/>
    </source>
</evidence>
<dbReference type="InterPro" id="IPR045063">
    <property type="entry name" value="Dynamin_N"/>
</dbReference>
<dbReference type="PROSITE" id="PS00107">
    <property type="entry name" value="PROTEIN_KINASE_ATP"/>
    <property type="match status" value="1"/>
</dbReference>
<dbReference type="InterPro" id="IPR027417">
    <property type="entry name" value="P-loop_NTPase"/>
</dbReference>
<gene>
    <name evidence="2" type="ORF">PACLA_8A035149</name>
</gene>
<dbReference type="GO" id="GO:0016301">
    <property type="term" value="F:kinase activity"/>
    <property type="evidence" value="ECO:0007669"/>
    <property type="project" value="UniProtKB-KW"/>
</dbReference>
<dbReference type="GO" id="GO:0005524">
    <property type="term" value="F:ATP binding"/>
    <property type="evidence" value="ECO:0007669"/>
    <property type="project" value="UniProtKB-UniRule"/>
</dbReference>
<dbReference type="OrthoDB" id="5983025at2759"/>
<dbReference type="InterPro" id="IPR017441">
    <property type="entry name" value="Protein_kinase_ATP_BS"/>
</dbReference>
<dbReference type="Gene3D" id="3.40.50.300">
    <property type="entry name" value="P-loop containing nucleotide triphosphate hydrolases"/>
    <property type="match status" value="1"/>
</dbReference>
<keyword evidence="2" id="KW-0418">Kinase</keyword>
<dbReference type="Gene3D" id="3.30.200.20">
    <property type="entry name" value="Phosphorylase Kinase, domain 1"/>
    <property type="match status" value="1"/>
</dbReference>
<sequence>MATGSDRPKNIDGFQKGLSLILEAKEEDAVKRTTLEQLLSQTAVCLHGLQGNVFSVINGDFPDLLKTFEERIERLQQRDYCILVAGETSSGKSCMINLLLGVDLLPYSILSTTSTICEIKYGLHPKLVAHYKNDGDNSTPPLLPKTVKLRDPNDCGKSYRDQIAPYVHLKEKREEGTSYEKVEIFWPHELLRVGIVIIDSPGVGESEKMDQILMSYLPKAFAFIYVISCNNAGGIQKDRLVRILDKCALFVANKWDQVDEDERSVVKQHIVEQLNLYWPDGNPVAQTVYVSTKDALKEQKRGRITEEYDVLLEGIKSMILKAIYSRLNNHWTWVNIVLDRILFRINGFNKSMLEDRDSLIQRMNALHRKILVLQEARQQEIAELKRKFVDETENIVDALFDYLRSSEFERKFTTWETSEIPVAEESWKLTKVKIQKALEDRFEMFLTKWEERNGVHAKVHDELVQCFQSRFRLAEAEIKEIEDIIHTQHSQASSESTEKNKKVLQFNIRAKVIIGATSPLWVTVGVASLIIALPALAIRQARKSIGAKMKIDDYQKDREGYLTKKSKKFLTSVTKENVREFVKEQMHLADAMLQEYVSRIPRILEANRRMASELMHETRSKDEVWRSNLPVFNKCVELKKMLSKFGIQIWSETISSNQLSWSEDPLIGEGEFSSVYSGVLSNGNAENSEDSRPVANVAVKVFKQPLDCENANLFLQNEAILR</sequence>
<reference evidence="2" key="1">
    <citation type="submission" date="2020-04" db="EMBL/GenBank/DDBJ databases">
        <authorList>
            <person name="Alioto T."/>
            <person name="Alioto T."/>
            <person name="Gomez Garrido J."/>
        </authorList>
    </citation>
    <scope>NUCLEOTIDE SEQUENCE</scope>
    <source>
        <strain evidence="2">A484AB</strain>
    </source>
</reference>
<keyword evidence="3" id="KW-1185">Reference proteome</keyword>
<name>A0A6S7GHY7_PARCT</name>
<accession>A0A6S7GHY7</accession>
<evidence type="ECO:0000313" key="3">
    <source>
        <dbReference type="Proteomes" id="UP001152795"/>
    </source>
</evidence>
<dbReference type="AlphaFoldDB" id="A0A6S7GHY7"/>
<evidence type="ECO:0000259" key="1">
    <source>
        <dbReference type="Pfam" id="PF00350"/>
    </source>
</evidence>
<dbReference type="SUPFAM" id="SSF52540">
    <property type="entry name" value="P-loop containing nucleoside triphosphate hydrolases"/>
    <property type="match status" value="1"/>
</dbReference>
<comment type="caution">
    <text evidence="2">The sequence shown here is derived from an EMBL/GenBank/DDBJ whole genome shotgun (WGS) entry which is preliminary data.</text>
</comment>
<proteinExistence type="predicted"/>
<organism evidence="2 3">
    <name type="scientific">Paramuricea clavata</name>
    <name type="common">Red gorgonian</name>
    <name type="synonym">Violescent sea-whip</name>
    <dbReference type="NCBI Taxonomy" id="317549"/>
    <lineage>
        <taxon>Eukaryota</taxon>
        <taxon>Metazoa</taxon>
        <taxon>Cnidaria</taxon>
        <taxon>Anthozoa</taxon>
        <taxon>Octocorallia</taxon>
        <taxon>Malacalcyonacea</taxon>
        <taxon>Plexauridae</taxon>
        <taxon>Paramuricea</taxon>
    </lineage>
</organism>
<dbReference type="Pfam" id="PF00350">
    <property type="entry name" value="Dynamin_N"/>
    <property type="match status" value="1"/>
</dbReference>
<keyword evidence="2" id="KW-0808">Transferase</keyword>
<protein>
    <submittedName>
        <fullName evidence="2">Dual specificity kinase shkA</fullName>
    </submittedName>
</protein>
<dbReference type="PANTHER" id="PTHR26392">
    <property type="entry name" value="MITOGEN-ACTIVATED PROTEIN KINASE KINASE KINASE 7-RELATED"/>
    <property type="match status" value="1"/>
</dbReference>
<dbReference type="EMBL" id="CACRXK020001354">
    <property type="protein sequence ID" value="CAB3988616.1"/>
    <property type="molecule type" value="Genomic_DNA"/>
</dbReference>
<dbReference type="Proteomes" id="UP001152795">
    <property type="component" value="Unassembled WGS sequence"/>
</dbReference>
<feature type="domain" description="Dynamin N-terminal" evidence="1">
    <location>
        <begin position="82"/>
        <end position="233"/>
    </location>
</feature>
<dbReference type="PANTHER" id="PTHR26392:SF92">
    <property type="entry name" value="PROTEIN KINASE DOMAIN-CONTAINING PROTEIN"/>
    <property type="match status" value="1"/>
</dbReference>